<dbReference type="RefSeq" id="WP_350016199.1">
    <property type="nucleotide sequence ID" value="NZ_CP157948.1"/>
</dbReference>
<dbReference type="GO" id="GO:0016746">
    <property type="term" value="F:acyltransferase activity"/>
    <property type="evidence" value="ECO:0007669"/>
    <property type="project" value="InterPro"/>
</dbReference>
<gene>
    <name evidence="2" type="ORF">ABNK63_16095</name>
</gene>
<sequence>MSGLDVWVDGVGLWSSQLADFAALREVLAGRPPQPPQPPPRRPAAATLPANERRRAPESVLLAVEVAGQAVAMSGQDAAGVACVFASSHGDQAITDYMCATLAQVPTELSPIRFHNSVHNAAVGYWTIATGCHAPSTAIAAQRASFGAGLLEAASQVCSEQRPVLLVCSDYLGNGPLLEVTACTQPFGCALLLMPTRSPRSLARLRLTLTTTAASSTLDEPLASWRQANPSATALPLLARLAQGDGSCHIAAAAQLGLQIDMESVA</sequence>
<dbReference type="InterPro" id="IPR014030">
    <property type="entry name" value="Ketoacyl_synth_N"/>
</dbReference>
<evidence type="ECO:0000313" key="2">
    <source>
        <dbReference type="EMBL" id="XBS89892.1"/>
    </source>
</evidence>
<name>A0AAU7QKF7_9GAMM</name>
<dbReference type="Pfam" id="PF13723">
    <property type="entry name" value="Ketoacyl-synt_2"/>
    <property type="match status" value="1"/>
</dbReference>
<dbReference type="SUPFAM" id="SSF53901">
    <property type="entry name" value="Thiolase-like"/>
    <property type="match status" value="1"/>
</dbReference>
<proteinExistence type="predicted"/>
<dbReference type="AlphaFoldDB" id="A0AAU7QKF7"/>
<protein>
    <submittedName>
        <fullName evidence="2">Beta-ketoacyl synthase chain length factor</fullName>
    </submittedName>
</protein>
<organism evidence="2">
    <name type="scientific">Rhodanobacter sp. IGA1.0</name>
    <dbReference type="NCBI Taxonomy" id="3158582"/>
    <lineage>
        <taxon>Bacteria</taxon>
        <taxon>Pseudomonadati</taxon>
        <taxon>Pseudomonadota</taxon>
        <taxon>Gammaproteobacteria</taxon>
        <taxon>Lysobacterales</taxon>
        <taxon>Rhodanobacteraceae</taxon>
        <taxon>Rhodanobacter</taxon>
    </lineage>
</organism>
<dbReference type="Gene3D" id="3.40.47.10">
    <property type="match status" value="1"/>
</dbReference>
<evidence type="ECO:0000259" key="1">
    <source>
        <dbReference type="Pfam" id="PF13723"/>
    </source>
</evidence>
<reference evidence="2" key="1">
    <citation type="submission" date="2024-06" db="EMBL/GenBank/DDBJ databases">
        <authorList>
            <person name="Sun Y."/>
        </authorList>
    </citation>
    <scope>NUCLEOTIDE SEQUENCE</scope>
    <source>
        <strain evidence="2">IGA1.0</strain>
    </source>
</reference>
<feature type="domain" description="Beta-ketoacyl synthase-like N-terminal" evidence="1">
    <location>
        <begin position="39"/>
        <end position="252"/>
    </location>
</feature>
<dbReference type="EMBL" id="CP157948">
    <property type="protein sequence ID" value="XBS89892.1"/>
    <property type="molecule type" value="Genomic_DNA"/>
</dbReference>
<dbReference type="InterPro" id="IPR016039">
    <property type="entry name" value="Thiolase-like"/>
</dbReference>
<accession>A0AAU7QKF7</accession>